<dbReference type="PROSITE" id="PS00107">
    <property type="entry name" value="PROTEIN_KINASE_ATP"/>
    <property type="match status" value="1"/>
</dbReference>
<keyword evidence="12 20" id="KW-0067">ATP-binding</keyword>
<evidence type="ECO:0000256" key="12">
    <source>
        <dbReference type="ARBA" id="ARBA00022840"/>
    </source>
</evidence>
<evidence type="ECO:0000256" key="9">
    <source>
        <dbReference type="ARBA" id="ARBA00022737"/>
    </source>
</evidence>
<dbReference type="InterPro" id="IPR008271">
    <property type="entry name" value="Ser/Thr_kinase_AS"/>
</dbReference>
<keyword evidence="8" id="KW-0808">Transferase</keyword>
<keyword evidence="6" id="KW-0723">Serine/threonine-protein kinase</keyword>
<feature type="region of interest" description="Disordered" evidence="21">
    <location>
        <begin position="330"/>
        <end position="360"/>
    </location>
</feature>
<dbReference type="InterPro" id="IPR017441">
    <property type="entry name" value="Protein_kinase_ATP_BS"/>
</dbReference>
<dbReference type="SMART" id="SM00220">
    <property type="entry name" value="S_TKc"/>
    <property type="match status" value="1"/>
</dbReference>
<accession>A0A8U0P268</accession>
<dbReference type="FunFam" id="3.30.450.20:FF:000059">
    <property type="entry name" value="PAS domain containing serine/threonine kinase"/>
    <property type="match status" value="1"/>
</dbReference>
<proteinExistence type="inferred from homology"/>
<dbReference type="GO" id="GO:0005829">
    <property type="term" value="C:cytosol"/>
    <property type="evidence" value="ECO:0007669"/>
    <property type="project" value="TreeGrafter"/>
</dbReference>
<dbReference type="Gene3D" id="3.30.450.20">
    <property type="entry name" value="PAS domain"/>
    <property type="match status" value="1"/>
</dbReference>
<keyword evidence="14" id="KW-0446">Lipid-binding</keyword>
<dbReference type="GO" id="GO:0005634">
    <property type="term" value="C:nucleus"/>
    <property type="evidence" value="ECO:0007669"/>
    <property type="project" value="UniProtKB-SubCell"/>
</dbReference>
<evidence type="ECO:0000256" key="20">
    <source>
        <dbReference type="PROSITE-ProRule" id="PRU10141"/>
    </source>
</evidence>
<protein>
    <recommendedName>
        <fullName evidence="19">PAS domain-containing serine/threonine-protein kinase</fullName>
        <ecNumber evidence="4">2.7.11.1</ecNumber>
    </recommendedName>
</protein>
<dbReference type="InterPro" id="IPR000014">
    <property type="entry name" value="PAS"/>
</dbReference>
<evidence type="ECO:0000256" key="11">
    <source>
        <dbReference type="ARBA" id="ARBA00022777"/>
    </source>
</evidence>
<dbReference type="PROSITE" id="PS00108">
    <property type="entry name" value="PROTEIN_KINASE_ST"/>
    <property type="match status" value="1"/>
</dbReference>
<dbReference type="GeneID" id="120018055"/>
<feature type="domain" description="Protein kinase" evidence="22">
    <location>
        <begin position="954"/>
        <end position="1206"/>
    </location>
</feature>
<dbReference type="FunFam" id="3.30.200.20:FF:000346">
    <property type="entry name" value="PAS domain-containing serine/threonine-protein kinase"/>
    <property type="match status" value="1"/>
</dbReference>
<dbReference type="SUPFAM" id="SSF55785">
    <property type="entry name" value="PYP-like sensor domain (PAS domain)"/>
    <property type="match status" value="1"/>
</dbReference>
<dbReference type="CTD" id="23178"/>
<feature type="region of interest" description="Disordered" evidence="21">
    <location>
        <begin position="626"/>
        <end position="654"/>
    </location>
</feature>
<dbReference type="InterPro" id="IPR035965">
    <property type="entry name" value="PAS-like_dom_sf"/>
</dbReference>
<dbReference type="SUPFAM" id="SSF56112">
    <property type="entry name" value="Protein kinase-like (PK-like)"/>
    <property type="match status" value="1"/>
</dbReference>
<evidence type="ECO:0000256" key="2">
    <source>
        <dbReference type="ARBA" id="ARBA00004496"/>
    </source>
</evidence>
<evidence type="ECO:0000256" key="16">
    <source>
        <dbReference type="ARBA" id="ARBA00047899"/>
    </source>
</evidence>
<keyword evidence="23" id="KW-1185">Reference proteome</keyword>
<feature type="region of interest" description="Disordered" evidence="21">
    <location>
        <begin position="1"/>
        <end position="23"/>
    </location>
</feature>
<comment type="function">
    <text evidence="18">Serine/threonine-protein kinase involved in energy homeostasis and protein translation. Phosphorylates EEF1A1, GYS1, PDX1 and RPS6. Probably plays a role under changing environmental conditions (oxygen, glucose, nutrition), rather than under standard conditions. Acts as a sensor involved in energy homeostasis: regulates glycogen synthase synthesis by mediating phosphorylation of GYS1, leading to GYS1 inactivation. May be involved in glucose-stimulated insulin production in pancreas and regulation of glucagon secretion by glucose in alpha cells; however such data require additional evidences. May play a role in regulation of protein translation by phosphorylating EEF1A1, leading to increase translation efficiency. May also participate in respiratory regulation.</text>
</comment>
<evidence type="ECO:0000256" key="3">
    <source>
        <dbReference type="ARBA" id="ARBA00006692"/>
    </source>
</evidence>
<dbReference type="EC" id="2.7.11.1" evidence="4"/>
<evidence type="ECO:0000256" key="8">
    <source>
        <dbReference type="ARBA" id="ARBA00022679"/>
    </source>
</evidence>
<dbReference type="KEGG" id="snh:120018055"/>
<keyword evidence="10 20" id="KW-0547">Nucleotide-binding</keyword>
<evidence type="ECO:0000313" key="24">
    <source>
        <dbReference type="RefSeq" id="XP_038816945.1"/>
    </source>
</evidence>
<comment type="catalytic activity">
    <reaction evidence="17">
        <text>L-seryl-[protein] + ATP = O-phospho-L-seryl-[protein] + ADP + H(+)</text>
        <dbReference type="Rhea" id="RHEA:17989"/>
        <dbReference type="Rhea" id="RHEA-COMP:9863"/>
        <dbReference type="Rhea" id="RHEA-COMP:11604"/>
        <dbReference type="ChEBI" id="CHEBI:15378"/>
        <dbReference type="ChEBI" id="CHEBI:29999"/>
        <dbReference type="ChEBI" id="CHEBI:30616"/>
        <dbReference type="ChEBI" id="CHEBI:83421"/>
        <dbReference type="ChEBI" id="CHEBI:456216"/>
        <dbReference type="EC" id="2.7.11.1"/>
    </reaction>
</comment>
<sequence length="1279" mass="139397">MSLWTESRWTENQGNPRAKGDTVHVVKDDDSDLLEDDSFDLNKSYPCVGRPLYKGQALERWRFPGFIAGDSQNSCSSVAMRDIQIPSRHGSGSHSQSNSLSTVSESDRTLLSLLTCAGGFALSGPPAVHNPNKAVLTVDCKSTKILAVNVKACTLFECTSNDLIGQKLSCFLKKTNQVLEEALSEGCLQTDGNVAVVSGKVLDAVSQRGTEVPVSVWTQRQSQEGQHCLVMMERVERISAHVSFSQDGSILSCDLVFAHLHGYRQTEELTGMSIREMIPSLHIPLHSRALPKMLRVQRVTSRCRGGTSLLLCIKLQGAVVCGKPQQLKDGDGLGCPEPQNTPGGPEDQQGSPVSSPVCRAPLPEHCENGKELSSGVKENSSLLSPGSGLVYSGTVWVFAPLSGLLTLHPDGSINSIHNHLSLSLLGFGNAELQGKDVTFLIPAFYDWFCGLENGVITLPQQPGGELLHTGSSHPSNTDPCVYSGHPNPVPAASTVTHPIPTFPMGGKLQQGKDPSSLLAGDMAMVQKEEQGRNLSAGKGRIFTGSSTRLEQQGSTPSTLDPPEVTSTPMIRVDDTAELMEEAAQVAPCPSQCDSGDDTHDLLQSFALVERGEVLCLSLTHPPTCSPGGQPLSGVGPGTPTMDERSRARPCRPTPYHAKDPQQLCDLSAVQDSSFEVISLGSRSSSGFCEKWAGCHGGSSPTAVPSRTAQVVDSASCYLDLDTNGELVTRAMADLNLSGVLELPGVGGDDDFSHTSVDTAELLRTPSPYVVESDQEEGPGCVEVRNSQLKALAGEDERDQWAVFSVLHNVQSQDSRQMNGEMQLISDAPPNTSTPKKQQENECSKTPQHITEGSYDGSVYHRDGTRIEVQCEIRRAELQGARCVVCVWLSRPGQQEAMLHHSGIYSNRASLQNSSSLSLGEAILEASRGGAGEALLSTLDLDHSRACDGQFSELYQPLHAVGKGAFGFVWQACRRSDREKVVVKFIRKGRIVSECWVDDPVLGRVSQEVAILTRLTHHNIVKVLEVFENEGYFQMVMEKHGEGLDLFEFIDKQPQLDEPLASYIFRQLVAAVVYLRNEGILHRDIKDENIIINTEFHIRLIDFGSAIPLAPGKLFYTFCGTLEYCSPEVLKGNPYSGPELELWSLGVLLYTLLFGENPFCDMEETLQSKLKPPFPVSPDLHAMLSGMLQPDPQQRMTLEQLLLQPWIRQPICLADYSWEEVFPYCKSHAPPQYHESVPGDFLGQGLYPDTRDDSSLPSDDDDERSIAAMTTELMKYLSDE</sequence>
<dbReference type="PANTHER" id="PTHR24346:SF51">
    <property type="entry name" value="PAS DOMAIN-CONTAINING SERINE_THREONINE-PROTEIN KINASE"/>
    <property type="match status" value="1"/>
</dbReference>
<keyword evidence="7" id="KW-0597">Phosphoprotein</keyword>
<dbReference type="PROSITE" id="PS50011">
    <property type="entry name" value="PROTEIN_KINASE_DOM"/>
    <property type="match status" value="1"/>
</dbReference>
<dbReference type="GO" id="GO:0045719">
    <property type="term" value="P:negative regulation of glycogen biosynthetic process"/>
    <property type="evidence" value="ECO:0007669"/>
    <property type="project" value="TreeGrafter"/>
</dbReference>
<feature type="region of interest" description="Disordered" evidence="21">
    <location>
        <begin position="1239"/>
        <end position="1264"/>
    </location>
</feature>
<dbReference type="OrthoDB" id="10252171at2759"/>
<dbReference type="Gene3D" id="1.10.510.10">
    <property type="entry name" value="Transferase(Phosphotransferase) domain 1"/>
    <property type="match status" value="1"/>
</dbReference>
<dbReference type="RefSeq" id="XP_038816945.1">
    <property type="nucleotide sequence ID" value="XM_038961017.1"/>
</dbReference>
<keyword evidence="9" id="KW-0677">Repeat</keyword>
<evidence type="ECO:0000256" key="17">
    <source>
        <dbReference type="ARBA" id="ARBA00048679"/>
    </source>
</evidence>
<evidence type="ECO:0000256" key="15">
    <source>
        <dbReference type="ARBA" id="ARBA00023242"/>
    </source>
</evidence>
<evidence type="ECO:0000256" key="6">
    <source>
        <dbReference type="ARBA" id="ARBA00022527"/>
    </source>
</evidence>
<reference evidence="24" key="1">
    <citation type="submission" date="2025-08" db="UniProtKB">
        <authorList>
            <consortium name="RefSeq"/>
        </authorList>
    </citation>
    <scope>IDENTIFICATION</scope>
    <source>
        <tissue evidence="24">White muscle</tissue>
    </source>
</reference>
<evidence type="ECO:0000256" key="7">
    <source>
        <dbReference type="ARBA" id="ARBA00022553"/>
    </source>
</evidence>
<keyword evidence="11 24" id="KW-0418">Kinase</keyword>
<feature type="region of interest" description="Disordered" evidence="21">
    <location>
        <begin position="544"/>
        <end position="566"/>
    </location>
</feature>
<evidence type="ECO:0000256" key="4">
    <source>
        <dbReference type="ARBA" id="ARBA00012513"/>
    </source>
</evidence>
<dbReference type="AlphaFoldDB" id="A0A8U0P268"/>
<evidence type="ECO:0000313" key="23">
    <source>
        <dbReference type="Proteomes" id="UP000808372"/>
    </source>
</evidence>
<dbReference type="FunFam" id="1.10.510.10:FF:000351">
    <property type="entry name" value="PAS domain-containing serine/threonine-protein kinase"/>
    <property type="match status" value="1"/>
</dbReference>
<dbReference type="InterPro" id="IPR000719">
    <property type="entry name" value="Prot_kinase_dom"/>
</dbReference>
<evidence type="ECO:0000256" key="13">
    <source>
        <dbReference type="ARBA" id="ARBA00022990"/>
    </source>
</evidence>
<gene>
    <name evidence="24" type="primary">pask</name>
</gene>
<feature type="region of interest" description="Disordered" evidence="21">
    <location>
        <begin position="827"/>
        <end position="856"/>
    </location>
</feature>
<name>A0A8U0P268_SALNM</name>
<evidence type="ECO:0000256" key="10">
    <source>
        <dbReference type="ARBA" id="ARBA00022741"/>
    </source>
</evidence>
<comment type="similarity">
    <text evidence="3">Belongs to the protein kinase superfamily. CAMK Ser/Thr protein kinase family.</text>
</comment>
<dbReference type="GO" id="GO:0004674">
    <property type="term" value="F:protein serine/threonine kinase activity"/>
    <property type="evidence" value="ECO:0007669"/>
    <property type="project" value="UniProtKB-KW"/>
</dbReference>
<keyword evidence="5" id="KW-0963">Cytoplasm</keyword>
<evidence type="ECO:0000256" key="18">
    <source>
        <dbReference type="ARBA" id="ARBA00053825"/>
    </source>
</evidence>
<evidence type="ECO:0000256" key="21">
    <source>
        <dbReference type="SAM" id="MobiDB-lite"/>
    </source>
</evidence>
<dbReference type="PANTHER" id="PTHR24346">
    <property type="entry name" value="MAP/MICROTUBULE AFFINITY-REGULATING KINASE"/>
    <property type="match status" value="1"/>
</dbReference>
<evidence type="ECO:0000256" key="14">
    <source>
        <dbReference type="ARBA" id="ARBA00023121"/>
    </source>
</evidence>
<evidence type="ECO:0000256" key="19">
    <source>
        <dbReference type="ARBA" id="ARBA00071822"/>
    </source>
</evidence>
<keyword evidence="15" id="KW-0539">Nucleus</keyword>
<keyword evidence="13" id="KW-0007">Acetylation</keyword>
<evidence type="ECO:0000259" key="22">
    <source>
        <dbReference type="PROSITE" id="PS50011"/>
    </source>
</evidence>
<dbReference type="GO" id="GO:0008289">
    <property type="term" value="F:lipid binding"/>
    <property type="evidence" value="ECO:0007669"/>
    <property type="project" value="UniProtKB-KW"/>
</dbReference>
<evidence type="ECO:0000256" key="5">
    <source>
        <dbReference type="ARBA" id="ARBA00022490"/>
    </source>
</evidence>
<evidence type="ECO:0000256" key="1">
    <source>
        <dbReference type="ARBA" id="ARBA00004123"/>
    </source>
</evidence>
<feature type="binding site" evidence="20">
    <location>
        <position position="987"/>
    </location>
    <ligand>
        <name>ATP</name>
        <dbReference type="ChEBI" id="CHEBI:30616"/>
    </ligand>
</feature>
<dbReference type="GO" id="GO:0035556">
    <property type="term" value="P:intracellular signal transduction"/>
    <property type="evidence" value="ECO:0007669"/>
    <property type="project" value="TreeGrafter"/>
</dbReference>
<dbReference type="InterPro" id="IPR011009">
    <property type="entry name" value="Kinase-like_dom_sf"/>
</dbReference>
<dbReference type="Proteomes" id="UP000808372">
    <property type="component" value="Chromosome 23"/>
</dbReference>
<feature type="compositionally biased region" description="Polar residues" evidence="21">
    <location>
        <begin position="1"/>
        <end position="15"/>
    </location>
</feature>
<organism evidence="23 24">
    <name type="scientific">Salvelinus namaycush</name>
    <name type="common">Lake trout</name>
    <name type="synonym">Salmo namaycush</name>
    <dbReference type="NCBI Taxonomy" id="8040"/>
    <lineage>
        <taxon>Eukaryota</taxon>
        <taxon>Metazoa</taxon>
        <taxon>Chordata</taxon>
        <taxon>Craniata</taxon>
        <taxon>Vertebrata</taxon>
        <taxon>Euteleostomi</taxon>
        <taxon>Actinopterygii</taxon>
        <taxon>Neopterygii</taxon>
        <taxon>Teleostei</taxon>
        <taxon>Protacanthopterygii</taxon>
        <taxon>Salmoniformes</taxon>
        <taxon>Salmonidae</taxon>
        <taxon>Salmoninae</taxon>
        <taxon>Salvelinus</taxon>
    </lineage>
</organism>
<dbReference type="Gene3D" id="3.30.200.20">
    <property type="entry name" value="Phosphorylase Kinase, domain 1"/>
    <property type="match status" value="1"/>
</dbReference>
<dbReference type="Pfam" id="PF00069">
    <property type="entry name" value="Pkinase"/>
    <property type="match status" value="1"/>
</dbReference>
<comment type="catalytic activity">
    <reaction evidence="16">
        <text>L-threonyl-[protein] + ATP = O-phospho-L-threonyl-[protein] + ADP + H(+)</text>
        <dbReference type="Rhea" id="RHEA:46608"/>
        <dbReference type="Rhea" id="RHEA-COMP:11060"/>
        <dbReference type="Rhea" id="RHEA-COMP:11605"/>
        <dbReference type="ChEBI" id="CHEBI:15378"/>
        <dbReference type="ChEBI" id="CHEBI:30013"/>
        <dbReference type="ChEBI" id="CHEBI:30616"/>
        <dbReference type="ChEBI" id="CHEBI:61977"/>
        <dbReference type="ChEBI" id="CHEBI:456216"/>
        <dbReference type="EC" id="2.7.11.1"/>
    </reaction>
</comment>
<comment type="subcellular location">
    <subcellularLocation>
        <location evidence="2">Cytoplasm</location>
    </subcellularLocation>
    <subcellularLocation>
        <location evidence="1">Nucleus</location>
    </subcellularLocation>
</comment>
<dbReference type="GO" id="GO:0005524">
    <property type="term" value="F:ATP binding"/>
    <property type="evidence" value="ECO:0007669"/>
    <property type="project" value="UniProtKB-UniRule"/>
</dbReference>
<dbReference type="Pfam" id="PF13426">
    <property type="entry name" value="PAS_9"/>
    <property type="match status" value="1"/>
</dbReference>
<feature type="compositionally biased region" description="Polar residues" evidence="21">
    <location>
        <begin position="338"/>
        <end position="354"/>
    </location>
</feature>